<protein>
    <recommendedName>
        <fullName evidence="4">MYND-type domain-containing protein</fullName>
    </recommendedName>
</protein>
<organism evidence="5 6">
    <name type="scientific">Gonapodya prolifera (strain JEL478)</name>
    <name type="common">Monoblepharis prolifera</name>
    <dbReference type="NCBI Taxonomy" id="1344416"/>
    <lineage>
        <taxon>Eukaryota</taxon>
        <taxon>Fungi</taxon>
        <taxon>Fungi incertae sedis</taxon>
        <taxon>Chytridiomycota</taxon>
        <taxon>Chytridiomycota incertae sedis</taxon>
        <taxon>Monoblepharidomycetes</taxon>
        <taxon>Monoblepharidales</taxon>
        <taxon>Gonapodyaceae</taxon>
        <taxon>Gonapodya</taxon>
    </lineage>
</organism>
<evidence type="ECO:0000259" key="4">
    <source>
        <dbReference type="Pfam" id="PF01753"/>
    </source>
</evidence>
<keyword evidence="1" id="KW-0479">Metal-binding</keyword>
<evidence type="ECO:0000256" key="2">
    <source>
        <dbReference type="ARBA" id="ARBA00022771"/>
    </source>
</evidence>
<dbReference type="OrthoDB" id="2106083at2759"/>
<evidence type="ECO:0000256" key="3">
    <source>
        <dbReference type="ARBA" id="ARBA00022833"/>
    </source>
</evidence>
<gene>
    <name evidence="5" type="ORF">M427DRAFT_392115</name>
</gene>
<keyword evidence="3" id="KW-0862">Zinc</keyword>
<dbReference type="EMBL" id="KQ965785">
    <property type="protein sequence ID" value="KXS12782.1"/>
    <property type="molecule type" value="Genomic_DNA"/>
</dbReference>
<evidence type="ECO:0000313" key="6">
    <source>
        <dbReference type="Proteomes" id="UP000070544"/>
    </source>
</evidence>
<evidence type="ECO:0000256" key="1">
    <source>
        <dbReference type="ARBA" id="ARBA00022723"/>
    </source>
</evidence>
<proteinExistence type="predicted"/>
<name>A0A139A7L3_GONPJ</name>
<dbReference type="Pfam" id="PF01753">
    <property type="entry name" value="zf-MYND"/>
    <property type="match status" value="1"/>
</dbReference>
<feature type="domain" description="MYND-type" evidence="4">
    <location>
        <begin position="85"/>
        <end position="109"/>
    </location>
</feature>
<dbReference type="SUPFAM" id="SSF144232">
    <property type="entry name" value="HIT/MYND zinc finger-like"/>
    <property type="match status" value="1"/>
</dbReference>
<reference evidence="5 6" key="1">
    <citation type="journal article" date="2015" name="Genome Biol. Evol.">
        <title>Phylogenomic analyses indicate that early fungi evolved digesting cell walls of algal ancestors of land plants.</title>
        <authorList>
            <person name="Chang Y."/>
            <person name="Wang S."/>
            <person name="Sekimoto S."/>
            <person name="Aerts A.L."/>
            <person name="Choi C."/>
            <person name="Clum A."/>
            <person name="LaButti K.M."/>
            <person name="Lindquist E.A."/>
            <person name="Yee Ngan C."/>
            <person name="Ohm R.A."/>
            <person name="Salamov A.A."/>
            <person name="Grigoriev I.V."/>
            <person name="Spatafora J.W."/>
            <person name="Berbee M.L."/>
        </authorList>
    </citation>
    <scope>NUCLEOTIDE SEQUENCE [LARGE SCALE GENOMIC DNA]</scope>
    <source>
        <strain evidence="5 6">JEL478</strain>
    </source>
</reference>
<dbReference type="InterPro" id="IPR002893">
    <property type="entry name" value="Znf_MYND"/>
</dbReference>
<dbReference type="Gene3D" id="6.10.140.2220">
    <property type="match status" value="1"/>
</dbReference>
<keyword evidence="6" id="KW-1185">Reference proteome</keyword>
<keyword evidence="2" id="KW-0863">Zinc-finger</keyword>
<accession>A0A139A7L3</accession>
<dbReference type="GO" id="GO:0008270">
    <property type="term" value="F:zinc ion binding"/>
    <property type="evidence" value="ECO:0007669"/>
    <property type="project" value="UniProtKB-KW"/>
</dbReference>
<dbReference type="AlphaFoldDB" id="A0A139A7L3"/>
<evidence type="ECO:0000313" key="5">
    <source>
        <dbReference type="EMBL" id="KXS12782.1"/>
    </source>
</evidence>
<dbReference type="Proteomes" id="UP000070544">
    <property type="component" value="Unassembled WGS sequence"/>
</dbReference>
<sequence length="124" mass="14396">MKYFREAFSHLEEPVASGYLTPTTLFIIKTAVNTVLPQMQSVLRQEFPRIWRAYDIRTEEVMREMETRAELQVQCYNVDCPIVGNTKSDLKKCSRCKAARYCSVDCQKQVIGVAQIALSFDFWD</sequence>